<dbReference type="OrthoDB" id="10393531at2759"/>
<gene>
    <name evidence="1" type="ORF">HYALB_00000470</name>
</gene>
<sequence length="287" mass="32749">MNTIKAIIRFIQLRSRAQAQLPDEPTEPVLPVEILRQIWQESFVPRTVVFRHQETMILLGLSRGVEDLPAELPSFPQGPGQGRQETDRYYNKLSLDASHPEVLFNPEIDTLAMSPYRLHHFWKPFPKDTRKNGVSWAGEKDMYLPTTLAMSMVHLRSMLHQDHENLASTQAIAVGNVRWSSGEVGTPGNSHLSTAGFLNRFEASIQNSFQNLSKIILVRPTTQRQGFNRDFTDSLGSEAGRDLCRQQIREIYERLRERDPEVKVPEVIILNADDPQAPDFDPHSDQN</sequence>
<reference evidence="1" key="1">
    <citation type="submission" date="2021-07" db="EMBL/GenBank/DDBJ databases">
        <authorList>
            <person name="Durling M."/>
        </authorList>
    </citation>
    <scope>NUCLEOTIDE SEQUENCE</scope>
</reference>
<evidence type="ECO:0000313" key="1">
    <source>
        <dbReference type="EMBL" id="CAG8974855.1"/>
    </source>
</evidence>
<protein>
    <submittedName>
        <fullName evidence="1">Uncharacterized protein</fullName>
    </submittedName>
</protein>
<proteinExistence type="predicted"/>
<accession>A0A9N9LGA1</accession>
<evidence type="ECO:0000313" key="2">
    <source>
        <dbReference type="Proteomes" id="UP000701801"/>
    </source>
</evidence>
<organism evidence="1 2">
    <name type="scientific">Hymenoscyphus albidus</name>
    <dbReference type="NCBI Taxonomy" id="595503"/>
    <lineage>
        <taxon>Eukaryota</taxon>
        <taxon>Fungi</taxon>
        <taxon>Dikarya</taxon>
        <taxon>Ascomycota</taxon>
        <taxon>Pezizomycotina</taxon>
        <taxon>Leotiomycetes</taxon>
        <taxon>Helotiales</taxon>
        <taxon>Helotiaceae</taxon>
        <taxon>Hymenoscyphus</taxon>
    </lineage>
</organism>
<comment type="caution">
    <text evidence="1">The sequence shown here is derived from an EMBL/GenBank/DDBJ whole genome shotgun (WGS) entry which is preliminary data.</text>
</comment>
<dbReference type="Proteomes" id="UP000701801">
    <property type="component" value="Unassembled WGS sequence"/>
</dbReference>
<dbReference type="EMBL" id="CAJVRM010000116">
    <property type="protein sequence ID" value="CAG8974855.1"/>
    <property type="molecule type" value="Genomic_DNA"/>
</dbReference>
<name>A0A9N9LGA1_9HELO</name>
<dbReference type="AlphaFoldDB" id="A0A9N9LGA1"/>
<keyword evidence="2" id="KW-1185">Reference proteome</keyword>